<organism evidence="1 2">
    <name type="scientific">Glutamicibacter protophormiae</name>
    <name type="common">Brevibacterium protophormiae</name>
    <dbReference type="NCBI Taxonomy" id="37930"/>
    <lineage>
        <taxon>Bacteria</taxon>
        <taxon>Bacillati</taxon>
        <taxon>Actinomycetota</taxon>
        <taxon>Actinomycetes</taxon>
        <taxon>Micrococcales</taxon>
        <taxon>Micrococcaceae</taxon>
        <taxon>Glutamicibacter</taxon>
    </lineage>
</organism>
<dbReference type="Proteomes" id="UP001195422">
    <property type="component" value="Unassembled WGS sequence"/>
</dbReference>
<protein>
    <submittedName>
        <fullName evidence="1">Uncharacterized protein</fullName>
    </submittedName>
</protein>
<evidence type="ECO:0000313" key="2">
    <source>
        <dbReference type="Proteomes" id="UP001195422"/>
    </source>
</evidence>
<accession>A0ABS4XQU3</accession>
<comment type="caution">
    <text evidence="1">The sequence shown here is derived from an EMBL/GenBank/DDBJ whole genome shotgun (WGS) entry which is preliminary data.</text>
</comment>
<reference evidence="1 2" key="1">
    <citation type="submission" date="2021-03" db="EMBL/GenBank/DDBJ databases">
        <title>Sequencing the genomes of 1000 actinobacteria strains.</title>
        <authorList>
            <person name="Klenk H.-P."/>
        </authorList>
    </citation>
    <scope>NUCLEOTIDE SEQUENCE [LARGE SCALE GENOMIC DNA]</scope>
    <source>
        <strain evidence="1 2">DSM 20168</strain>
    </source>
</reference>
<evidence type="ECO:0000313" key="1">
    <source>
        <dbReference type="EMBL" id="MBP2398886.1"/>
    </source>
</evidence>
<gene>
    <name evidence="1" type="ORF">JOF39_001967</name>
</gene>
<proteinExistence type="predicted"/>
<name>A0ABS4XQU3_GLUPR</name>
<dbReference type="EMBL" id="JAGIOJ010000001">
    <property type="protein sequence ID" value="MBP2398886.1"/>
    <property type="molecule type" value="Genomic_DNA"/>
</dbReference>
<sequence>MSVMIEARRLNGTDLGRTIGNFGVLKQVSHGTLQVEVEEDNGNLNPMNLKTVIIKTSTGEYALTPSTKITITGKRSSESGQ</sequence>
<dbReference type="RefSeq" id="WP_188947651.1">
    <property type="nucleotide sequence ID" value="NZ_BMPH01000003.1"/>
</dbReference>
<keyword evidence="2" id="KW-1185">Reference proteome</keyword>